<evidence type="ECO:0000313" key="2">
    <source>
        <dbReference type="EMBL" id="GAJ06352.1"/>
    </source>
</evidence>
<keyword evidence="1" id="KW-0472">Membrane</keyword>
<sequence length="78" mass="8755">MLNNDDFFEKMTKEAMEDLAGGKKGTWREIETNTLFLACVGMVYNRLSHKITKPLWFFVCVVAAGVVWLIISSVLGIG</sequence>
<organism evidence="2">
    <name type="scientific">marine sediment metagenome</name>
    <dbReference type="NCBI Taxonomy" id="412755"/>
    <lineage>
        <taxon>unclassified sequences</taxon>
        <taxon>metagenomes</taxon>
        <taxon>ecological metagenomes</taxon>
    </lineage>
</organism>
<dbReference type="AlphaFoldDB" id="X1URW3"/>
<dbReference type="EMBL" id="BARW01031801">
    <property type="protein sequence ID" value="GAJ06352.1"/>
    <property type="molecule type" value="Genomic_DNA"/>
</dbReference>
<keyword evidence="1" id="KW-1133">Transmembrane helix</keyword>
<proteinExistence type="predicted"/>
<gene>
    <name evidence="2" type="ORF">S12H4_50490</name>
</gene>
<reference evidence="2" key="1">
    <citation type="journal article" date="2014" name="Front. Microbiol.">
        <title>High frequency of phylogenetically diverse reductive dehalogenase-homologous genes in deep subseafloor sedimentary metagenomes.</title>
        <authorList>
            <person name="Kawai M."/>
            <person name="Futagami T."/>
            <person name="Toyoda A."/>
            <person name="Takaki Y."/>
            <person name="Nishi S."/>
            <person name="Hori S."/>
            <person name="Arai W."/>
            <person name="Tsubouchi T."/>
            <person name="Morono Y."/>
            <person name="Uchiyama I."/>
            <person name="Ito T."/>
            <person name="Fujiyama A."/>
            <person name="Inagaki F."/>
            <person name="Takami H."/>
        </authorList>
    </citation>
    <scope>NUCLEOTIDE SEQUENCE</scope>
    <source>
        <strain evidence="2">Expedition CK06-06</strain>
    </source>
</reference>
<protein>
    <submittedName>
        <fullName evidence="2">Uncharacterized protein</fullName>
    </submittedName>
</protein>
<feature type="transmembrane region" description="Helical" evidence="1">
    <location>
        <begin position="55"/>
        <end position="77"/>
    </location>
</feature>
<keyword evidence="1" id="KW-0812">Transmembrane</keyword>
<comment type="caution">
    <text evidence="2">The sequence shown here is derived from an EMBL/GenBank/DDBJ whole genome shotgun (WGS) entry which is preliminary data.</text>
</comment>
<evidence type="ECO:0000256" key="1">
    <source>
        <dbReference type="SAM" id="Phobius"/>
    </source>
</evidence>
<name>X1URW3_9ZZZZ</name>
<accession>X1URW3</accession>